<keyword evidence="2" id="KW-0547">Nucleotide-binding</keyword>
<reference evidence="8 9" key="1">
    <citation type="submission" date="2020-04" db="EMBL/GenBank/DDBJ databases">
        <title>Genome sequencing of novel species.</title>
        <authorList>
            <person name="Heo J."/>
            <person name="Kim S.-J."/>
            <person name="Kim J.-S."/>
            <person name="Hong S.-B."/>
            <person name="Kwon S.-W."/>
        </authorList>
    </citation>
    <scope>NUCLEOTIDE SEQUENCE [LARGE SCALE GENOMIC DNA]</scope>
    <source>
        <strain evidence="8 9">CJU-R4</strain>
    </source>
</reference>
<dbReference type="AlphaFoldDB" id="A0A7L5DVB5"/>
<dbReference type="SUPFAM" id="SSF52540">
    <property type="entry name" value="P-loop containing nucleoside triphosphate hydrolases"/>
    <property type="match status" value="1"/>
</dbReference>
<dbReference type="InterPro" id="IPR041677">
    <property type="entry name" value="DNA2/NAM7_AAA_11"/>
</dbReference>
<dbReference type="InterPro" id="IPR025103">
    <property type="entry name" value="DUF4011"/>
</dbReference>
<sequence>MNSLPGSQFVDLHTCDFLLNRSSFSLIADLIGRKASVPLCAVLDARHERSNQVSRKLRQIDRTARFIIDERGTDDLYVGWPFVRGKLLDGTVIHAPLLFFPVTISQQGAQWRLTRRSDELGFLNPTFLIAYSQFNAIRLPDELAEKALSDFDRDPLVFRTQLYEWLRDSLLNVNFNTDLFSDTLHFFDQQSVRSLDQLEHHGELTLFQEAVLGIFPQAGSYLSPDYDQLIELTADTGLPASDPVIATERLPEKQLRTPLALDASQEAAVRAVRSGQSLVVQGPPGTGKSQLIANLMADAAAAGRRVLLVCQKRAALDVVQARLQAVGMAPFMALVHDFQDDRRALYAQIASQIDSVDAYRQQNNGLNAVLLERDFEQESNRIDEAVRWLQTVKTSLFDTSVFGISAKELYLTSHPDRPVLELSSVAAQFQLTDAIAFTERLTQFVAYEEELKNAPLWANRRSFADYGTVDRSRIEQTIRQWTELAQSVQLQLRTTTDLSFSRSELLAWSAYSAELSSAISKLDAVESASVWRTVGQLRTLHYQTDEWLGDGQLVELAQTWQLAESNALPQSVVALPDLPASQQLVLDALEARPSWLRWQWWRLTDTAGKKIDDLLGETGLTDSEPHLRLLLGRITNAIRAGQIRQEVTPWLQRIGLPITPNALCELVQARQLLASLDVIAPLSTLVDAVGATAPQMAAALRQFHSLSTEVAHFTQEQSHLSDEQLDLLWTQPIQADALSTSLRQRFDLFVEADRLYAAFSPVEQSIIKQLSSYAPHDWAGLFQNSIRLAWLDLLEQRHPELSSVSSLKMAQTEQALQDSIQRKQQLNRDMLLIKLREQTYRKLTFNRVSNVVTYRDLLHQTTKKRNIWPLRKLVETHTDELFRLIPCWLASPESVSAIFPLRLNLFDLVIVDEASQCFAESGLPAFFRGRQIVVTGDNQQLRPNDVYRTQIDDLTDADEETPAELEVESLLELAARHLPQVLLTEHYRSRSLDLITFSNQHFYQNRLQLLPYFDQVNQANPAIRYLHVTGQWARNTNTVEAAAVLAQLQQLAIEQPGRSVGVVTFNYPQQQLIQNMLDESPLTTQIPDLFVKNIENVQGDERDIIIFSIGYAPDERGRLTMHFGSLNTAGGENRLNVAVTRARERVYVITSLWPDQLKVDTATGEGTRRLRDYLTYALMVSEGQFRPQPQPVTALHGDTLLKDQLAQQSPDRHQELPFADLTVRSDDTYQSLLLTDDDQFYDQPVKQSLAYLPLALRERGWLFKRVWSRNYWRNPASSI</sequence>
<protein>
    <submittedName>
        <fullName evidence="8">DUF4011 domain-containing protein</fullName>
    </submittedName>
</protein>
<dbReference type="InterPro" id="IPR050534">
    <property type="entry name" value="Coronavir_polyprotein_1ab"/>
</dbReference>
<keyword evidence="9" id="KW-1185">Reference proteome</keyword>
<evidence type="ECO:0000259" key="6">
    <source>
        <dbReference type="Pfam" id="PF13086"/>
    </source>
</evidence>
<accession>A0A7L5DVB5</accession>
<feature type="domain" description="DNA2/NAM7 helicase helicase" evidence="6">
    <location>
        <begin position="261"/>
        <end position="325"/>
    </location>
</feature>
<evidence type="ECO:0000256" key="3">
    <source>
        <dbReference type="ARBA" id="ARBA00022801"/>
    </source>
</evidence>
<dbReference type="InterPro" id="IPR041679">
    <property type="entry name" value="DNA2/NAM7-like_C"/>
</dbReference>
<name>A0A7L5DVB5_9BACT</name>
<dbReference type="GO" id="GO:0005524">
    <property type="term" value="F:ATP binding"/>
    <property type="evidence" value="ECO:0007669"/>
    <property type="project" value="UniProtKB-KW"/>
</dbReference>
<dbReference type="Pfam" id="PF13195">
    <property type="entry name" value="DUF4011"/>
    <property type="match status" value="1"/>
</dbReference>
<gene>
    <name evidence="8" type="ORF">HH216_08825</name>
</gene>
<feature type="domain" description="DNA2/NAM7 helicase-like C-terminal" evidence="7">
    <location>
        <begin position="969"/>
        <end position="1150"/>
    </location>
</feature>
<evidence type="ECO:0000256" key="2">
    <source>
        <dbReference type="ARBA" id="ARBA00022741"/>
    </source>
</evidence>
<dbReference type="PANTHER" id="PTHR43788">
    <property type="entry name" value="DNA2/NAM7 HELICASE FAMILY MEMBER"/>
    <property type="match status" value="1"/>
</dbReference>
<dbReference type="PANTHER" id="PTHR43788:SF8">
    <property type="entry name" value="DNA-BINDING PROTEIN SMUBP-2"/>
    <property type="match status" value="1"/>
</dbReference>
<dbReference type="GO" id="GO:0016787">
    <property type="term" value="F:hydrolase activity"/>
    <property type="evidence" value="ECO:0007669"/>
    <property type="project" value="UniProtKB-KW"/>
</dbReference>
<evidence type="ECO:0000259" key="7">
    <source>
        <dbReference type="Pfam" id="PF13087"/>
    </source>
</evidence>
<comment type="similarity">
    <text evidence="1">Belongs to the DNA2/NAM7 helicase family.</text>
</comment>
<proteinExistence type="inferred from homology"/>
<dbReference type="CDD" id="cd18808">
    <property type="entry name" value="SF1_C_Upf1"/>
    <property type="match status" value="1"/>
</dbReference>
<evidence type="ECO:0000256" key="4">
    <source>
        <dbReference type="ARBA" id="ARBA00022806"/>
    </source>
</evidence>
<evidence type="ECO:0000256" key="1">
    <source>
        <dbReference type="ARBA" id="ARBA00007913"/>
    </source>
</evidence>
<feature type="domain" description="DNA2/NAM7 helicase helicase" evidence="6">
    <location>
        <begin position="902"/>
        <end position="943"/>
    </location>
</feature>
<keyword evidence="5" id="KW-0067">ATP-binding</keyword>
<dbReference type="Pfam" id="PF13087">
    <property type="entry name" value="AAA_12"/>
    <property type="match status" value="1"/>
</dbReference>
<dbReference type="EMBL" id="CP051677">
    <property type="protein sequence ID" value="QJD81293.1"/>
    <property type="molecule type" value="Genomic_DNA"/>
</dbReference>
<evidence type="ECO:0000313" key="9">
    <source>
        <dbReference type="Proteomes" id="UP000501128"/>
    </source>
</evidence>
<evidence type="ECO:0000313" key="8">
    <source>
        <dbReference type="EMBL" id="QJD81293.1"/>
    </source>
</evidence>
<dbReference type="KEGG" id="srho:HH216_08825"/>
<dbReference type="InterPro" id="IPR027417">
    <property type="entry name" value="P-loop_NTPase"/>
</dbReference>
<dbReference type="Pfam" id="PF13086">
    <property type="entry name" value="AAA_11"/>
    <property type="match status" value="2"/>
</dbReference>
<evidence type="ECO:0000256" key="5">
    <source>
        <dbReference type="ARBA" id="ARBA00022840"/>
    </source>
</evidence>
<dbReference type="Proteomes" id="UP000501128">
    <property type="component" value="Chromosome"/>
</dbReference>
<dbReference type="Gene3D" id="3.40.50.300">
    <property type="entry name" value="P-loop containing nucleotide triphosphate hydrolases"/>
    <property type="match status" value="3"/>
</dbReference>
<organism evidence="8 9">
    <name type="scientific">Spirosoma rhododendri</name>
    <dbReference type="NCBI Taxonomy" id="2728024"/>
    <lineage>
        <taxon>Bacteria</taxon>
        <taxon>Pseudomonadati</taxon>
        <taxon>Bacteroidota</taxon>
        <taxon>Cytophagia</taxon>
        <taxon>Cytophagales</taxon>
        <taxon>Cytophagaceae</taxon>
        <taxon>Spirosoma</taxon>
    </lineage>
</organism>
<dbReference type="GO" id="GO:0043139">
    <property type="term" value="F:5'-3' DNA helicase activity"/>
    <property type="evidence" value="ECO:0007669"/>
    <property type="project" value="TreeGrafter"/>
</dbReference>
<dbReference type="InterPro" id="IPR047187">
    <property type="entry name" value="SF1_C_Upf1"/>
</dbReference>
<keyword evidence="4" id="KW-0347">Helicase</keyword>
<keyword evidence="3" id="KW-0378">Hydrolase</keyword>